<evidence type="ECO:0000313" key="10">
    <source>
        <dbReference type="Proteomes" id="UP000190626"/>
    </source>
</evidence>
<keyword evidence="10" id="KW-1185">Reference proteome</keyword>
<comment type="caution">
    <text evidence="9">The sequence shown here is derived from an EMBL/GenBank/DDBJ whole genome shotgun (WGS) entry which is preliminary data.</text>
</comment>
<evidence type="ECO:0000256" key="1">
    <source>
        <dbReference type="ARBA" id="ARBA00004651"/>
    </source>
</evidence>
<dbReference type="GO" id="GO:0033214">
    <property type="term" value="P:siderophore-iron import into cell"/>
    <property type="evidence" value="ECO:0007669"/>
    <property type="project" value="TreeGrafter"/>
</dbReference>
<dbReference type="SUPFAM" id="SSF81345">
    <property type="entry name" value="ABC transporter involved in vitamin B12 uptake, BtuC"/>
    <property type="match status" value="1"/>
</dbReference>
<dbReference type="GO" id="GO:0022857">
    <property type="term" value="F:transmembrane transporter activity"/>
    <property type="evidence" value="ECO:0007669"/>
    <property type="project" value="InterPro"/>
</dbReference>
<comment type="similarity">
    <text evidence="2">Belongs to the binding-protein-dependent transport system permease family. FecCD subfamily.</text>
</comment>
<evidence type="ECO:0000256" key="6">
    <source>
        <dbReference type="ARBA" id="ARBA00022989"/>
    </source>
</evidence>
<evidence type="ECO:0000256" key="3">
    <source>
        <dbReference type="ARBA" id="ARBA00022448"/>
    </source>
</evidence>
<evidence type="ECO:0000256" key="2">
    <source>
        <dbReference type="ARBA" id="ARBA00007935"/>
    </source>
</evidence>
<proteinExistence type="inferred from homology"/>
<keyword evidence="6 8" id="KW-1133">Transmembrane helix</keyword>
<feature type="transmembrane region" description="Helical" evidence="8">
    <location>
        <begin position="93"/>
        <end position="114"/>
    </location>
</feature>
<dbReference type="OrthoDB" id="9811721at2"/>
<feature type="transmembrane region" description="Helical" evidence="8">
    <location>
        <begin position="151"/>
        <end position="171"/>
    </location>
</feature>
<sequence>MILRSNSARITGLVVGLGIAAALFLSSNVYGYTDTSWSTFLAAYLRFDGTNAHVVIRDIRLPRAIIACIVGGALATAGTLMQGLTRNPMASPGVLGINAGAGFFIVIGFSVLSMTSQLEFMWLSLLGAAVAAVGVYFIASVGHEGLTPLKLTLAGVTLSALFTSFTAAILVSNESVLDNIFLWMAGSVEGRKLEAIWPVLPFFLTGFICALFLGQAMNVISVGEDVAKGLGQNTLRVKIVALIVIVLLAGSSVAIAGPIGFVGLVIPHVVRGIVGIDHRWVIPYSIVSGASLLLAADIAARFVAYPKEVPVGVMTAIIGAPFFIYLARKEYVAK</sequence>
<feature type="transmembrane region" description="Helical" evidence="8">
    <location>
        <begin position="309"/>
        <end position="327"/>
    </location>
</feature>
<evidence type="ECO:0000256" key="5">
    <source>
        <dbReference type="ARBA" id="ARBA00022692"/>
    </source>
</evidence>
<comment type="subcellular location">
    <subcellularLocation>
        <location evidence="1">Cell membrane</location>
        <topology evidence="1">Multi-pass membrane protein</topology>
    </subcellularLocation>
</comment>
<keyword evidence="4" id="KW-1003">Cell membrane</keyword>
<feature type="transmembrane region" description="Helical" evidence="8">
    <location>
        <begin position="195"/>
        <end position="214"/>
    </location>
</feature>
<organism evidence="9 10">
    <name type="scientific">Paenibacillus ferrarius</name>
    <dbReference type="NCBI Taxonomy" id="1469647"/>
    <lineage>
        <taxon>Bacteria</taxon>
        <taxon>Bacillati</taxon>
        <taxon>Bacillota</taxon>
        <taxon>Bacilli</taxon>
        <taxon>Bacillales</taxon>
        <taxon>Paenibacillaceae</taxon>
        <taxon>Paenibacillus</taxon>
    </lineage>
</organism>
<dbReference type="InterPro" id="IPR000522">
    <property type="entry name" value="ABC_transptr_permease_BtuC"/>
</dbReference>
<dbReference type="Proteomes" id="UP000190626">
    <property type="component" value="Unassembled WGS sequence"/>
</dbReference>
<dbReference type="GO" id="GO:0005886">
    <property type="term" value="C:plasma membrane"/>
    <property type="evidence" value="ECO:0007669"/>
    <property type="project" value="UniProtKB-SubCell"/>
</dbReference>
<feature type="transmembrane region" description="Helical" evidence="8">
    <location>
        <begin position="120"/>
        <end position="139"/>
    </location>
</feature>
<dbReference type="STRING" id="1469647.BC351_23915"/>
<evidence type="ECO:0000256" key="7">
    <source>
        <dbReference type="ARBA" id="ARBA00023136"/>
    </source>
</evidence>
<name>A0A1V4HLP8_9BACL</name>
<reference evidence="10" key="1">
    <citation type="submission" date="2016-07" db="EMBL/GenBank/DDBJ databases">
        <authorList>
            <person name="Florea S."/>
            <person name="Webb J.S."/>
            <person name="Jaromczyk J."/>
            <person name="Schardl C.L."/>
        </authorList>
    </citation>
    <scope>NUCLEOTIDE SEQUENCE [LARGE SCALE GENOMIC DNA]</scope>
    <source>
        <strain evidence="10">CY1</strain>
    </source>
</reference>
<keyword evidence="5 8" id="KW-0812">Transmembrane</keyword>
<keyword evidence="3" id="KW-0813">Transport</keyword>
<evidence type="ECO:0000313" key="9">
    <source>
        <dbReference type="EMBL" id="OPH58400.1"/>
    </source>
</evidence>
<dbReference type="CDD" id="cd06550">
    <property type="entry name" value="TM_ABC_iron-siderophores_like"/>
    <property type="match status" value="1"/>
</dbReference>
<dbReference type="InterPro" id="IPR037294">
    <property type="entry name" value="ABC_BtuC-like"/>
</dbReference>
<evidence type="ECO:0000256" key="4">
    <source>
        <dbReference type="ARBA" id="ARBA00022475"/>
    </source>
</evidence>
<dbReference type="Gene3D" id="1.10.3470.10">
    <property type="entry name" value="ABC transporter involved in vitamin B12 uptake, BtuC"/>
    <property type="match status" value="1"/>
</dbReference>
<dbReference type="EMBL" id="MBTG01000010">
    <property type="protein sequence ID" value="OPH58400.1"/>
    <property type="molecule type" value="Genomic_DNA"/>
</dbReference>
<feature type="transmembrane region" description="Helical" evidence="8">
    <location>
        <begin position="281"/>
        <end position="302"/>
    </location>
</feature>
<feature type="transmembrane region" description="Helical" evidence="8">
    <location>
        <begin position="235"/>
        <end position="261"/>
    </location>
</feature>
<gene>
    <name evidence="9" type="ORF">BC351_23915</name>
</gene>
<evidence type="ECO:0000256" key="8">
    <source>
        <dbReference type="SAM" id="Phobius"/>
    </source>
</evidence>
<dbReference type="FunFam" id="1.10.3470.10:FF:000001">
    <property type="entry name" value="Vitamin B12 ABC transporter permease BtuC"/>
    <property type="match status" value="1"/>
</dbReference>
<dbReference type="Pfam" id="PF01032">
    <property type="entry name" value="FecCD"/>
    <property type="match status" value="1"/>
</dbReference>
<protein>
    <submittedName>
        <fullName evidence="9">Iron ABC transporter</fullName>
    </submittedName>
</protein>
<dbReference type="PANTHER" id="PTHR30472:SF65">
    <property type="entry name" value="SIDEROPHORE TRANSPORT SYSTEM PERMEASE PROTEIN YFIZ-RELATED"/>
    <property type="match status" value="1"/>
</dbReference>
<keyword evidence="7 8" id="KW-0472">Membrane</keyword>
<dbReference type="RefSeq" id="WP_079412240.1">
    <property type="nucleotide sequence ID" value="NZ_MBTG01000010.1"/>
</dbReference>
<dbReference type="PANTHER" id="PTHR30472">
    <property type="entry name" value="FERRIC ENTEROBACTIN TRANSPORT SYSTEM PERMEASE PROTEIN"/>
    <property type="match status" value="1"/>
</dbReference>
<accession>A0A1V4HLP8</accession>
<feature type="transmembrane region" description="Helical" evidence="8">
    <location>
        <begin position="64"/>
        <end position="81"/>
    </location>
</feature>
<dbReference type="AlphaFoldDB" id="A0A1V4HLP8"/>